<dbReference type="AlphaFoldDB" id="A0A937W0I6"/>
<dbReference type="Pfam" id="PF13458">
    <property type="entry name" value="Peripla_BP_6"/>
    <property type="match status" value="1"/>
</dbReference>
<gene>
    <name evidence="5" type="ORF">FJZ47_04090</name>
</gene>
<dbReference type="PANTHER" id="PTHR47235:SF1">
    <property type="entry name" value="BLR6548 PROTEIN"/>
    <property type="match status" value="1"/>
</dbReference>
<evidence type="ECO:0000256" key="3">
    <source>
        <dbReference type="SAM" id="SignalP"/>
    </source>
</evidence>
<organism evidence="5 6">
    <name type="scientific">Tectimicrobiota bacterium</name>
    <dbReference type="NCBI Taxonomy" id="2528274"/>
    <lineage>
        <taxon>Bacteria</taxon>
        <taxon>Pseudomonadati</taxon>
        <taxon>Nitrospinota/Tectimicrobiota group</taxon>
        <taxon>Candidatus Tectimicrobiota</taxon>
    </lineage>
</organism>
<proteinExistence type="inferred from homology"/>
<dbReference type="PANTHER" id="PTHR47235">
    <property type="entry name" value="BLR6548 PROTEIN"/>
    <property type="match status" value="1"/>
</dbReference>
<evidence type="ECO:0000313" key="5">
    <source>
        <dbReference type="EMBL" id="MBM3222971.1"/>
    </source>
</evidence>
<reference evidence="5" key="1">
    <citation type="submission" date="2019-03" db="EMBL/GenBank/DDBJ databases">
        <title>Lake Tanganyika Metagenome-Assembled Genomes (MAGs).</title>
        <authorList>
            <person name="Tran P."/>
        </authorList>
    </citation>
    <scope>NUCLEOTIDE SEQUENCE</scope>
    <source>
        <strain evidence="5">K_DeepCast_65m_m2_066</strain>
    </source>
</reference>
<dbReference type="Proteomes" id="UP000712673">
    <property type="component" value="Unassembled WGS sequence"/>
</dbReference>
<feature type="domain" description="Leucine-binding protein" evidence="4">
    <location>
        <begin position="28"/>
        <end position="381"/>
    </location>
</feature>
<name>A0A937W0I6_UNCTE</name>
<feature type="signal peptide" evidence="3">
    <location>
        <begin position="1"/>
        <end position="26"/>
    </location>
</feature>
<dbReference type="SUPFAM" id="SSF53822">
    <property type="entry name" value="Periplasmic binding protein-like I"/>
    <property type="match status" value="1"/>
</dbReference>
<evidence type="ECO:0000256" key="1">
    <source>
        <dbReference type="ARBA" id="ARBA00010062"/>
    </source>
</evidence>
<protein>
    <recommendedName>
        <fullName evidence="4">Leucine-binding protein domain-containing protein</fullName>
    </recommendedName>
</protein>
<dbReference type="EMBL" id="VGLS01000078">
    <property type="protein sequence ID" value="MBM3222971.1"/>
    <property type="molecule type" value="Genomic_DNA"/>
</dbReference>
<accession>A0A937W0I6</accession>
<dbReference type="InterPro" id="IPR028082">
    <property type="entry name" value="Peripla_BP_I"/>
</dbReference>
<evidence type="ECO:0000256" key="2">
    <source>
        <dbReference type="ARBA" id="ARBA00022729"/>
    </source>
</evidence>
<sequence>MQRWRGFRGLVMAGLMLGMLGSPALADEIVIGGQCDRTGPTQNVGTKLCPGVFDYVKLVNKNGGIKGHTLKYIEVENAYKTDRGVEAYERLKRDGAVVMLDYGTPIVYALTPRHLEDKIPGLTPGFGRADSTDGKRFPYIFPVAASYWSQMGAAMHHMKAKGGVKKGSKVAFLFYDNPAGREPLNIFKRICEMEGYECRDFAVPPPGVEMSSQVLDITRRMQPEWVVTHLFGKAPSISIKELRKNAFPLEKVVSLVWGAGEEDMQVAGWDTAQGYLGMQFAGVGRDFPVIQEIMKMYQDEKQEVPEHVGSVYYNRGVLVSALIAEGVRLAIEQEGLPMTGEKMQKSFERIKDFTLGGFLPPLTVTPNDHEGGGWVRLYQTKGEKLVPFTDWFQGYRDIVLDEVKKAEKAEEKKP</sequence>
<feature type="chain" id="PRO_5037208293" description="Leucine-binding protein domain-containing protein" evidence="3">
    <location>
        <begin position="27"/>
        <end position="414"/>
    </location>
</feature>
<evidence type="ECO:0000313" key="6">
    <source>
        <dbReference type="Proteomes" id="UP000712673"/>
    </source>
</evidence>
<evidence type="ECO:0000259" key="4">
    <source>
        <dbReference type="Pfam" id="PF13458"/>
    </source>
</evidence>
<dbReference type="CDD" id="cd06334">
    <property type="entry name" value="PBP1_ABC_ligand_binding-like"/>
    <property type="match status" value="1"/>
</dbReference>
<keyword evidence="2 3" id="KW-0732">Signal</keyword>
<comment type="similarity">
    <text evidence="1">Belongs to the leucine-binding protein family.</text>
</comment>
<dbReference type="Gene3D" id="3.40.50.2300">
    <property type="match status" value="2"/>
</dbReference>
<dbReference type="InterPro" id="IPR028081">
    <property type="entry name" value="Leu-bd"/>
</dbReference>
<comment type="caution">
    <text evidence="5">The sequence shown here is derived from an EMBL/GenBank/DDBJ whole genome shotgun (WGS) entry which is preliminary data.</text>
</comment>